<protein>
    <submittedName>
        <fullName evidence="1">XRE family transcriptional regulator</fullName>
    </submittedName>
</protein>
<organism evidence="1 2">
    <name type="scientific">Anaerofustis stercorihominis</name>
    <dbReference type="NCBI Taxonomy" id="214853"/>
    <lineage>
        <taxon>Bacteria</taxon>
        <taxon>Bacillati</taxon>
        <taxon>Bacillota</taxon>
        <taxon>Clostridia</taxon>
        <taxon>Eubacteriales</taxon>
        <taxon>Eubacteriaceae</taxon>
        <taxon>Anaerofustis</taxon>
    </lineage>
</organism>
<comment type="caution">
    <text evidence="1">The sequence shown here is derived from an EMBL/GenBank/DDBJ whole genome shotgun (WGS) entry which is preliminary data.</text>
</comment>
<dbReference type="RefSeq" id="WP_117532467.1">
    <property type="nucleotide sequence ID" value="NZ_QUSM01000004.1"/>
</dbReference>
<dbReference type="SUPFAM" id="SSF47413">
    <property type="entry name" value="lambda repressor-like DNA-binding domains"/>
    <property type="match status" value="1"/>
</dbReference>
<sequence>MTNSNELLKIIKNSGLKKGYIAEKMGICLSTFSRKVNNKVEFNTKQISSLCEILHINDDERNKIFFTN</sequence>
<accession>A0A3E3DX82</accession>
<dbReference type="Proteomes" id="UP000261212">
    <property type="component" value="Unassembled WGS sequence"/>
</dbReference>
<evidence type="ECO:0000313" key="1">
    <source>
        <dbReference type="EMBL" id="RGD73850.1"/>
    </source>
</evidence>
<name>A0A3E3DX82_9FIRM</name>
<dbReference type="EMBL" id="QUSM01000004">
    <property type="protein sequence ID" value="RGD73850.1"/>
    <property type="molecule type" value="Genomic_DNA"/>
</dbReference>
<dbReference type="AlphaFoldDB" id="A0A3E3DX82"/>
<gene>
    <name evidence="1" type="ORF">DW687_08730</name>
</gene>
<dbReference type="CDD" id="cd00093">
    <property type="entry name" value="HTH_XRE"/>
    <property type="match status" value="1"/>
</dbReference>
<dbReference type="InterPro" id="IPR010982">
    <property type="entry name" value="Lambda_DNA-bd_dom_sf"/>
</dbReference>
<evidence type="ECO:0000313" key="2">
    <source>
        <dbReference type="Proteomes" id="UP000261212"/>
    </source>
</evidence>
<proteinExistence type="predicted"/>
<dbReference type="Gene3D" id="1.10.260.40">
    <property type="entry name" value="lambda repressor-like DNA-binding domains"/>
    <property type="match status" value="1"/>
</dbReference>
<dbReference type="InterPro" id="IPR001387">
    <property type="entry name" value="Cro/C1-type_HTH"/>
</dbReference>
<reference evidence="1 2" key="1">
    <citation type="submission" date="2018-08" db="EMBL/GenBank/DDBJ databases">
        <title>A genome reference for cultivated species of the human gut microbiota.</title>
        <authorList>
            <person name="Zou Y."/>
            <person name="Xue W."/>
            <person name="Luo G."/>
        </authorList>
    </citation>
    <scope>NUCLEOTIDE SEQUENCE [LARGE SCALE GENOMIC DNA]</scope>
    <source>
        <strain evidence="1 2">AM25-6</strain>
    </source>
</reference>
<dbReference type="GO" id="GO:0003677">
    <property type="term" value="F:DNA binding"/>
    <property type="evidence" value="ECO:0007669"/>
    <property type="project" value="InterPro"/>
</dbReference>